<dbReference type="EMBL" id="KQ242414">
    <property type="protein sequence ID" value="KNC78837.1"/>
    <property type="molecule type" value="Genomic_DNA"/>
</dbReference>
<evidence type="ECO:0000313" key="2">
    <source>
        <dbReference type="EMBL" id="KNC78837.1"/>
    </source>
</evidence>
<organism evidence="2 3">
    <name type="scientific">Sphaeroforma arctica JP610</name>
    <dbReference type="NCBI Taxonomy" id="667725"/>
    <lineage>
        <taxon>Eukaryota</taxon>
        <taxon>Ichthyosporea</taxon>
        <taxon>Ichthyophonida</taxon>
        <taxon>Sphaeroforma</taxon>
    </lineage>
</organism>
<gene>
    <name evidence="2" type="ORF">SARC_08743</name>
</gene>
<evidence type="ECO:0000256" key="1">
    <source>
        <dbReference type="SAM" id="MobiDB-lite"/>
    </source>
</evidence>
<dbReference type="Proteomes" id="UP000054560">
    <property type="component" value="Unassembled WGS sequence"/>
</dbReference>
<keyword evidence="3" id="KW-1185">Reference proteome</keyword>
<dbReference type="GeneID" id="25909247"/>
<reference evidence="2 3" key="1">
    <citation type="submission" date="2011-02" db="EMBL/GenBank/DDBJ databases">
        <title>The Genome Sequence of Sphaeroforma arctica JP610.</title>
        <authorList>
            <consortium name="The Broad Institute Genome Sequencing Platform"/>
            <person name="Russ C."/>
            <person name="Cuomo C."/>
            <person name="Young S.K."/>
            <person name="Zeng Q."/>
            <person name="Gargeya S."/>
            <person name="Alvarado L."/>
            <person name="Berlin A."/>
            <person name="Chapman S.B."/>
            <person name="Chen Z."/>
            <person name="Freedman E."/>
            <person name="Gellesch M."/>
            <person name="Goldberg J."/>
            <person name="Griggs A."/>
            <person name="Gujja S."/>
            <person name="Heilman E."/>
            <person name="Heiman D."/>
            <person name="Howarth C."/>
            <person name="Mehta T."/>
            <person name="Neiman D."/>
            <person name="Pearson M."/>
            <person name="Roberts A."/>
            <person name="Saif S."/>
            <person name="Shea T."/>
            <person name="Shenoy N."/>
            <person name="Sisk P."/>
            <person name="Stolte C."/>
            <person name="Sykes S."/>
            <person name="White J."/>
            <person name="Yandava C."/>
            <person name="Burger G."/>
            <person name="Gray M.W."/>
            <person name="Holland P.W.H."/>
            <person name="King N."/>
            <person name="Lang F.B.F."/>
            <person name="Roger A.J."/>
            <person name="Ruiz-Trillo I."/>
            <person name="Haas B."/>
            <person name="Nusbaum C."/>
            <person name="Birren B."/>
        </authorList>
    </citation>
    <scope>NUCLEOTIDE SEQUENCE [LARGE SCALE GENOMIC DNA]</scope>
    <source>
        <strain evidence="2 3">JP610</strain>
    </source>
</reference>
<accession>A0A0L0FPV8</accession>
<proteinExistence type="predicted"/>
<protein>
    <submittedName>
        <fullName evidence="2">Uncharacterized protein</fullName>
    </submittedName>
</protein>
<dbReference type="AlphaFoldDB" id="A0A0L0FPV8"/>
<name>A0A0L0FPV8_9EUKA</name>
<sequence>MKPGRYELGTEYGISSWKLQEPPSSASLQENQFSSASANVQPNYAGITSGQMYSSMGAPPKFALRSDPQSPPLKPLGVVDMNIPRALSRKNYNQNQQQLYFTKNNNSQPWPRGTGASHGRIDKKKRSTWGITISSASPKCVDLCGNSHEPYQCPKTKLAKKSSQRVSKASSKPRINLVGLSFLESDNTYSRSMSTDFTVGSLTRTVSEASIFPNAPDVCMPLMFDSGTPRNDLSGTLEFGIFDGLEDSSPSPSSGLGMHDSGSPFLSSMSLFNLSLAEEETTDCFHSEHPTGFTLQDDLHEDIQEDLVHVFVSARSSSGADHDDDYFLSEDFSEDFLS</sequence>
<feature type="region of interest" description="Disordered" evidence="1">
    <location>
        <begin position="103"/>
        <end position="122"/>
    </location>
</feature>
<dbReference type="RefSeq" id="XP_014152739.1">
    <property type="nucleotide sequence ID" value="XM_014297264.1"/>
</dbReference>
<evidence type="ECO:0000313" key="3">
    <source>
        <dbReference type="Proteomes" id="UP000054560"/>
    </source>
</evidence>